<protein>
    <submittedName>
        <fullName evidence="1">Uncharacterized protein</fullName>
    </submittedName>
</protein>
<dbReference type="AlphaFoldDB" id="A0A4Y2G8F6"/>
<dbReference type="Proteomes" id="UP000499080">
    <property type="component" value="Unassembled WGS sequence"/>
</dbReference>
<evidence type="ECO:0000313" key="2">
    <source>
        <dbReference type="Proteomes" id="UP000499080"/>
    </source>
</evidence>
<gene>
    <name evidence="1" type="ORF">AVEN_153557_1</name>
</gene>
<organism evidence="1 2">
    <name type="scientific">Araneus ventricosus</name>
    <name type="common">Orbweaver spider</name>
    <name type="synonym">Epeira ventricosa</name>
    <dbReference type="NCBI Taxonomy" id="182803"/>
    <lineage>
        <taxon>Eukaryota</taxon>
        <taxon>Metazoa</taxon>
        <taxon>Ecdysozoa</taxon>
        <taxon>Arthropoda</taxon>
        <taxon>Chelicerata</taxon>
        <taxon>Arachnida</taxon>
        <taxon>Araneae</taxon>
        <taxon>Araneomorphae</taxon>
        <taxon>Entelegynae</taxon>
        <taxon>Araneoidea</taxon>
        <taxon>Araneidae</taxon>
        <taxon>Araneus</taxon>
    </lineage>
</organism>
<name>A0A4Y2G8F6_ARAVE</name>
<dbReference type="EMBL" id="BGPR01001237">
    <property type="protein sequence ID" value="GBM49046.1"/>
    <property type="molecule type" value="Genomic_DNA"/>
</dbReference>
<reference evidence="1 2" key="1">
    <citation type="journal article" date="2019" name="Sci. Rep.">
        <title>Orb-weaving spider Araneus ventricosus genome elucidates the spidroin gene catalogue.</title>
        <authorList>
            <person name="Kono N."/>
            <person name="Nakamura H."/>
            <person name="Ohtoshi R."/>
            <person name="Moran D.A.P."/>
            <person name="Shinohara A."/>
            <person name="Yoshida Y."/>
            <person name="Fujiwara M."/>
            <person name="Mori M."/>
            <person name="Tomita M."/>
            <person name="Arakawa K."/>
        </authorList>
    </citation>
    <scope>NUCLEOTIDE SEQUENCE [LARGE SCALE GENOMIC DNA]</scope>
</reference>
<accession>A0A4Y2G8F6</accession>
<keyword evidence="2" id="KW-1185">Reference proteome</keyword>
<evidence type="ECO:0000313" key="1">
    <source>
        <dbReference type="EMBL" id="GBM49046.1"/>
    </source>
</evidence>
<sequence length="99" mass="11970">MHLESYNYVSLYTNWYKHTMLMYRILFELTKLPNSSKRPIDVGFRSHRQEYRMEPYQRLATLYEQTSRNDGSLLLLLTEQRLCVIERWNAMSAPELSTM</sequence>
<comment type="caution">
    <text evidence="1">The sequence shown here is derived from an EMBL/GenBank/DDBJ whole genome shotgun (WGS) entry which is preliminary data.</text>
</comment>
<proteinExistence type="predicted"/>